<dbReference type="OrthoDB" id="10645259at2759"/>
<dbReference type="Proteomes" id="UP000018001">
    <property type="component" value="Unassembled WGS sequence"/>
</dbReference>
<keyword evidence="2" id="KW-0732">Signal</keyword>
<feature type="region of interest" description="Disordered" evidence="1">
    <location>
        <begin position="29"/>
        <end position="186"/>
    </location>
</feature>
<protein>
    <recommendedName>
        <fullName evidence="5">GPI anchored protein</fullName>
    </recommendedName>
</protein>
<evidence type="ECO:0008006" key="5">
    <source>
        <dbReference type="Google" id="ProtNLM"/>
    </source>
</evidence>
<feature type="compositionally biased region" description="Low complexity" evidence="1">
    <location>
        <begin position="166"/>
        <end position="176"/>
    </location>
</feature>
<name>V5HYS0_BYSSN</name>
<evidence type="ECO:0000256" key="1">
    <source>
        <dbReference type="SAM" id="MobiDB-lite"/>
    </source>
</evidence>
<feature type="compositionally biased region" description="Basic and acidic residues" evidence="1">
    <location>
        <begin position="29"/>
        <end position="39"/>
    </location>
</feature>
<organism evidence="3 4">
    <name type="scientific">Byssochlamys spectabilis (strain No. 5 / NBRC 109023)</name>
    <name type="common">Paecilomyces variotii</name>
    <dbReference type="NCBI Taxonomy" id="1356009"/>
    <lineage>
        <taxon>Eukaryota</taxon>
        <taxon>Fungi</taxon>
        <taxon>Dikarya</taxon>
        <taxon>Ascomycota</taxon>
        <taxon>Pezizomycotina</taxon>
        <taxon>Eurotiomycetes</taxon>
        <taxon>Eurotiomycetidae</taxon>
        <taxon>Eurotiales</taxon>
        <taxon>Thermoascaceae</taxon>
        <taxon>Paecilomyces</taxon>
    </lineage>
</organism>
<proteinExistence type="predicted"/>
<dbReference type="InParanoid" id="V5HYS0"/>
<gene>
    <name evidence="3" type="ORF">PVAR5_3799</name>
</gene>
<feature type="chain" id="PRO_5004736058" description="GPI anchored protein" evidence="2">
    <location>
        <begin position="24"/>
        <end position="239"/>
    </location>
</feature>
<evidence type="ECO:0000313" key="3">
    <source>
        <dbReference type="EMBL" id="GAD95160.1"/>
    </source>
</evidence>
<dbReference type="AlphaFoldDB" id="V5HYS0"/>
<sequence>MQLKALSSYAVALLLGIGNVAYAEYEAEQKRDLAEDSTRFDFPPLTDPLPSGWSTLAETNTASGSGAGAATSAGTATGTATGTDSSSPTASASASESASSSGSSASSSASDSSSGGVTSSSTSDSPPRTPIPIGSSSVRVTPSGSQSSGLFTIQTTSPTSTPGHKSTVTSVVSGASSTGGAGGGALTSTATTVVQASNTAGGSSPSPSLNSNSGATLDLSAWNAGIMAGLTGLVAVMLG</sequence>
<feature type="signal peptide" evidence="2">
    <location>
        <begin position="1"/>
        <end position="23"/>
    </location>
</feature>
<feature type="compositionally biased region" description="Low complexity" evidence="1">
    <location>
        <begin position="61"/>
        <end position="125"/>
    </location>
</feature>
<evidence type="ECO:0000256" key="2">
    <source>
        <dbReference type="SAM" id="SignalP"/>
    </source>
</evidence>
<keyword evidence="4" id="KW-1185">Reference proteome</keyword>
<accession>V5HYS0</accession>
<feature type="compositionally biased region" description="Polar residues" evidence="1">
    <location>
        <begin position="134"/>
        <end position="164"/>
    </location>
</feature>
<dbReference type="EMBL" id="BAUL01000117">
    <property type="protein sequence ID" value="GAD95160.1"/>
    <property type="molecule type" value="Genomic_DNA"/>
</dbReference>
<dbReference type="HOGENOM" id="CLU_1160985_0_0_1"/>
<evidence type="ECO:0000313" key="4">
    <source>
        <dbReference type="Proteomes" id="UP000018001"/>
    </source>
</evidence>
<comment type="caution">
    <text evidence="3">The sequence shown here is derived from an EMBL/GenBank/DDBJ whole genome shotgun (WGS) entry which is preliminary data.</text>
</comment>
<reference evidence="4" key="1">
    <citation type="journal article" date="2014" name="Genome Announc.">
        <title>Draft genome sequence of the formaldehyde-resistant fungus Byssochlamys spectabilis No. 5 (anamorph Paecilomyces variotii No. 5) (NBRC109023).</title>
        <authorList>
            <person name="Oka T."/>
            <person name="Ekino K."/>
            <person name="Fukuda K."/>
            <person name="Nomura Y."/>
        </authorList>
    </citation>
    <scope>NUCLEOTIDE SEQUENCE [LARGE SCALE GENOMIC DNA]</scope>
    <source>
        <strain evidence="4">No. 5 / NBRC 109023</strain>
    </source>
</reference>